<proteinExistence type="predicted"/>
<protein>
    <submittedName>
        <fullName evidence="2">Uncharacterized protein</fullName>
    </submittedName>
</protein>
<evidence type="ECO:0000313" key="3">
    <source>
        <dbReference type="Proteomes" id="UP000095431"/>
    </source>
</evidence>
<evidence type="ECO:0000313" key="2">
    <source>
        <dbReference type="EMBL" id="CUO30357.1"/>
    </source>
</evidence>
<organism evidence="2 3">
    <name type="scientific">Blautia wexlerae</name>
    <dbReference type="NCBI Taxonomy" id="418240"/>
    <lineage>
        <taxon>Bacteria</taxon>
        <taxon>Bacillati</taxon>
        <taxon>Bacillota</taxon>
        <taxon>Clostridia</taxon>
        <taxon>Lachnospirales</taxon>
        <taxon>Lachnospiraceae</taxon>
        <taxon>Blautia</taxon>
    </lineage>
</organism>
<dbReference type="RefSeq" id="WP_349054619.1">
    <property type="nucleotide sequence ID" value="NZ_JBBNFY010000008.1"/>
</dbReference>
<dbReference type="eggNOG" id="ENOG502ZM6Y">
    <property type="taxonomic scope" value="Bacteria"/>
</dbReference>
<keyword evidence="1" id="KW-0812">Transmembrane</keyword>
<accession>A0A174DYR4</accession>
<evidence type="ECO:0000256" key="1">
    <source>
        <dbReference type="SAM" id="Phobius"/>
    </source>
</evidence>
<dbReference type="AlphaFoldDB" id="A0A174DYR4"/>
<dbReference type="EMBL" id="CYZN01000015">
    <property type="protein sequence ID" value="CUO30357.1"/>
    <property type="molecule type" value="Genomic_DNA"/>
</dbReference>
<reference evidence="2 3" key="1">
    <citation type="submission" date="2015-09" db="EMBL/GenBank/DDBJ databases">
        <authorList>
            <consortium name="Pathogen Informatics"/>
        </authorList>
    </citation>
    <scope>NUCLEOTIDE SEQUENCE [LARGE SCALE GENOMIC DNA]</scope>
    <source>
        <strain evidence="2 3">2789STDY5834863</strain>
    </source>
</reference>
<keyword evidence="1" id="KW-1133">Transmembrane helix</keyword>
<keyword evidence="1" id="KW-0472">Membrane</keyword>
<sequence length="274" mass="30101">MKIMKILKKAGGILLVIIGILFFVSALKMIFVDNPKTKAALKDAVYVDAADTIDPENDGKTVIVCGTFELTKPAHDDELGLDFDSIRISSSKQTMKLTKSSSKKKEAMTDDEKKYGVLEWNSSFSSMPVSGQGKIGNYALSQDFIDDIMLTKTWEDYDKAALSSAGYTYVPDNTYTQKHFIEPSNQTTRSHKEYDVRYYYSAADFETGQTVTAIGIQDGQTLKSAPGITENLMKNKLDRDEAIKQGGTPGVGAQIFSVVSSLLLILGGFLLIIL</sequence>
<name>A0A174DYR4_9FIRM</name>
<feature type="transmembrane region" description="Helical" evidence="1">
    <location>
        <begin position="251"/>
        <end position="273"/>
    </location>
</feature>
<gene>
    <name evidence="2" type="ORF">ERS852478_02412</name>
</gene>
<dbReference type="Proteomes" id="UP000095431">
    <property type="component" value="Unassembled WGS sequence"/>
</dbReference>